<feature type="region of interest" description="Disordered" evidence="2">
    <location>
        <begin position="422"/>
        <end position="456"/>
    </location>
</feature>
<protein>
    <submittedName>
        <fullName evidence="3">RH14 protein</fullName>
    </submittedName>
</protein>
<evidence type="ECO:0000313" key="3">
    <source>
        <dbReference type="EMBL" id="CAE7382919.1"/>
    </source>
</evidence>
<evidence type="ECO:0000256" key="2">
    <source>
        <dbReference type="SAM" id="MobiDB-lite"/>
    </source>
</evidence>
<dbReference type="Proteomes" id="UP000649617">
    <property type="component" value="Unassembled WGS sequence"/>
</dbReference>
<keyword evidence="1" id="KW-0175">Coiled coil</keyword>
<reference evidence="3" key="1">
    <citation type="submission" date="2021-02" db="EMBL/GenBank/DDBJ databases">
        <authorList>
            <person name="Dougan E. K."/>
            <person name="Rhodes N."/>
            <person name="Thang M."/>
            <person name="Chan C."/>
        </authorList>
    </citation>
    <scope>NUCLEOTIDE SEQUENCE</scope>
</reference>
<name>A0A812QJ83_SYMPI</name>
<dbReference type="EMBL" id="CAJNIZ010016224">
    <property type="protein sequence ID" value="CAE7382919.1"/>
    <property type="molecule type" value="Genomic_DNA"/>
</dbReference>
<feature type="coiled-coil region" evidence="1">
    <location>
        <begin position="273"/>
        <end position="413"/>
    </location>
</feature>
<comment type="caution">
    <text evidence="3">The sequence shown here is derived from an EMBL/GenBank/DDBJ whole genome shotgun (WGS) entry which is preliminary data.</text>
</comment>
<accession>A0A812QJ83</accession>
<proteinExistence type="predicted"/>
<keyword evidence="4" id="KW-1185">Reference proteome</keyword>
<feature type="region of interest" description="Disordered" evidence="2">
    <location>
        <begin position="50"/>
        <end position="87"/>
    </location>
</feature>
<dbReference type="AlphaFoldDB" id="A0A812QJ83"/>
<sequence length="504" mass="55153">MQVAPVGRQPNGAIVFGRADGLANGRASSPTLRVQTLPVHTRGITFVSPVAGAPPGPFGGPPGPQRLQARSPTARSPSPVPPQGWVRAVSPHAFRPPEAYPNGPPAISVPLIFPDEGQGRRLPDGRPEVPHHGRSAVDTVAMSPRTTARSQERPMACATWASNFPAKIVHKMDSVAEEECESVQTDCGAVSLAPTSEADFRTSVAKHHMLQAQVNGSRWDGPIWAVVDRSGRASPVEATSAVQSEKEAWPLANAAGCGNIAQSEPGEKGQRSDWALLLEIKSLRQQNEELQEEQKKLQERLQQREQTDPSNSEILAKNEKLERDARDMLQQFEEFEMEKADELRECQDEIAALTAQLAEKDLVLKRFKADVERERASLLQAMTDESGELQGRIEKLERDKEASQLDLAKALARIDILSAQGRSASSEGNSMLPGSEDPSLTSQLRSAQSEREALKDELTNKDGQIILLRSQLEIADRKLRLSDMENAMLKSELELRKRSASSHT</sequence>
<organism evidence="3 4">
    <name type="scientific">Symbiodinium pilosum</name>
    <name type="common">Dinoflagellate</name>
    <dbReference type="NCBI Taxonomy" id="2952"/>
    <lineage>
        <taxon>Eukaryota</taxon>
        <taxon>Sar</taxon>
        <taxon>Alveolata</taxon>
        <taxon>Dinophyceae</taxon>
        <taxon>Suessiales</taxon>
        <taxon>Symbiodiniaceae</taxon>
        <taxon>Symbiodinium</taxon>
    </lineage>
</organism>
<feature type="compositionally biased region" description="Pro residues" evidence="2">
    <location>
        <begin position="52"/>
        <end position="64"/>
    </location>
</feature>
<evidence type="ECO:0000313" key="4">
    <source>
        <dbReference type="Proteomes" id="UP000649617"/>
    </source>
</evidence>
<feature type="compositionally biased region" description="Polar residues" evidence="2">
    <location>
        <begin position="438"/>
        <end position="447"/>
    </location>
</feature>
<evidence type="ECO:0000256" key="1">
    <source>
        <dbReference type="SAM" id="Coils"/>
    </source>
</evidence>
<gene>
    <name evidence="3" type="primary">RH14</name>
    <name evidence="3" type="ORF">SPIL2461_LOCUS9342</name>
</gene>